<sequence>MGQGLISTYTKSLIAVAAIGLLAYFIVPVLLKERLRAATSQTYSMCRDLAAGKGQDATADAELRKREDPWGNHYRLARNNDGSMTVASHDYAMFDGRGRASVVCIAGAERGKAGCDCRIVRTAQ</sequence>
<reference evidence="2 3" key="1">
    <citation type="submission" date="2017-04" db="EMBL/GenBank/DDBJ databases">
        <authorList>
            <person name="Afonso C.L."/>
            <person name="Miller P.J."/>
            <person name="Scott M.A."/>
            <person name="Spackman E."/>
            <person name="Goraichik I."/>
            <person name="Dimitrov K.M."/>
            <person name="Suarez D.L."/>
            <person name="Swayne D.E."/>
        </authorList>
    </citation>
    <scope>NUCLEOTIDE SEQUENCE [LARGE SCALE GENOMIC DNA]</scope>
    <source>
        <strain evidence="2 3">DSM 23236</strain>
    </source>
</reference>
<organism evidence="2 3">
    <name type="scientific">Andreprevotia lacus DSM 23236</name>
    <dbReference type="NCBI Taxonomy" id="1121001"/>
    <lineage>
        <taxon>Bacteria</taxon>
        <taxon>Pseudomonadati</taxon>
        <taxon>Pseudomonadota</taxon>
        <taxon>Betaproteobacteria</taxon>
        <taxon>Neisseriales</taxon>
        <taxon>Chitinibacteraceae</taxon>
        <taxon>Andreprevotia</taxon>
    </lineage>
</organism>
<dbReference type="EMBL" id="FWXD01000016">
    <property type="protein sequence ID" value="SMC27316.1"/>
    <property type="molecule type" value="Genomic_DNA"/>
</dbReference>
<evidence type="ECO:0000256" key="1">
    <source>
        <dbReference type="SAM" id="Phobius"/>
    </source>
</evidence>
<keyword evidence="1" id="KW-0812">Transmembrane</keyword>
<evidence type="ECO:0000313" key="3">
    <source>
        <dbReference type="Proteomes" id="UP000192761"/>
    </source>
</evidence>
<keyword evidence="1" id="KW-0472">Membrane</keyword>
<protein>
    <submittedName>
        <fullName evidence="2">Uncharacterized protein</fullName>
    </submittedName>
</protein>
<feature type="transmembrane region" description="Helical" evidence="1">
    <location>
        <begin position="12"/>
        <end position="31"/>
    </location>
</feature>
<dbReference type="Proteomes" id="UP000192761">
    <property type="component" value="Unassembled WGS sequence"/>
</dbReference>
<evidence type="ECO:0000313" key="2">
    <source>
        <dbReference type="EMBL" id="SMC27316.1"/>
    </source>
</evidence>
<gene>
    <name evidence="2" type="ORF">SAMN02745857_02813</name>
</gene>
<dbReference type="STRING" id="1121001.SAMN02745857_02813"/>
<keyword evidence="3" id="KW-1185">Reference proteome</keyword>
<keyword evidence="1" id="KW-1133">Transmembrane helix</keyword>
<dbReference type="AlphaFoldDB" id="A0A1W1XTV0"/>
<proteinExistence type="predicted"/>
<accession>A0A1W1XTV0</accession>
<name>A0A1W1XTV0_9NEIS</name>